<protein>
    <submittedName>
        <fullName evidence="2">Uncharacterized protein</fullName>
    </submittedName>
</protein>
<proteinExistence type="predicted"/>
<accession>A0ABW0S2L4</accession>
<name>A0ABW0S2L4_9BURK</name>
<feature type="compositionally biased region" description="Pro residues" evidence="1">
    <location>
        <begin position="403"/>
        <end position="412"/>
    </location>
</feature>
<keyword evidence="3" id="KW-1185">Reference proteome</keyword>
<comment type="caution">
    <text evidence="2">The sequence shown here is derived from an EMBL/GenBank/DDBJ whole genome shotgun (WGS) entry which is preliminary data.</text>
</comment>
<feature type="region of interest" description="Disordered" evidence="1">
    <location>
        <begin position="392"/>
        <end position="426"/>
    </location>
</feature>
<evidence type="ECO:0000313" key="3">
    <source>
        <dbReference type="Proteomes" id="UP001596086"/>
    </source>
</evidence>
<evidence type="ECO:0000313" key="2">
    <source>
        <dbReference type="EMBL" id="MFC5550719.1"/>
    </source>
</evidence>
<dbReference type="EMBL" id="JBHSMZ010000016">
    <property type="protein sequence ID" value="MFC5550719.1"/>
    <property type="molecule type" value="Genomic_DNA"/>
</dbReference>
<sequence length="426" mass="44251">MAIDASIIGGLKQPQFESPTNALMQILQVQHLKQGVDAGAQQAAEYQRGLAGESKLAQLLSGGGTPDQVAADLARAGYAKQALAYTKQQQDLSKTGADISHLNAQTGKLKAETTTADYDLREKKRQKAVTDIASFTSPEQALASLSLHEQAGDLAPEAAAAVRATIPQNPADFPKWQIGMLQRIMTPENVMKQLAPDANTVANNAASRANNAATVAATIRGQNLTDARAREQLAQGKVPSGYRANSDGTLVAIPGGPADPSNKAPTEFQGKSAAFGARAQQADKILGELEGQYSPAGINAKNSLSDVWLVGGALGTAANNKLSDASQRADQAQRDFVNAVLRQESGAAIGAGEFENAKKQYFPQTGDSAAVLQQKAANRKLAVQGLLNNAGHAAFSPQETPAPAAPVGPPGARPGAKPSLSDIFGH</sequence>
<dbReference type="RefSeq" id="WP_379773753.1">
    <property type="nucleotide sequence ID" value="NZ_JBHSMZ010000016.1"/>
</dbReference>
<gene>
    <name evidence="2" type="ORF">ACFPO9_19555</name>
</gene>
<dbReference type="Proteomes" id="UP001596086">
    <property type="component" value="Unassembled WGS sequence"/>
</dbReference>
<evidence type="ECO:0000256" key="1">
    <source>
        <dbReference type="SAM" id="MobiDB-lite"/>
    </source>
</evidence>
<organism evidence="2 3">
    <name type="scientific">Massilia aerilata</name>
    <dbReference type="NCBI Taxonomy" id="453817"/>
    <lineage>
        <taxon>Bacteria</taxon>
        <taxon>Pseudomonadati</taxon>
        <taxon>Pseudomonadota</taxon>
        <taxon>Betaproteobacteria</taxon>
        <taxon>Burkholderiales</taxon>
        <taxon>Oxalobacteraceae</taxon>
        <taxon>Telluria group</taxon>
        <taxon>Massilia</taxon>
    </lineage>
</organism>
<reference evidence="3" key="1">
    <citation type="journal article" date="2019" name="Int. J. Syst. Evol. Microbiol.">
        <title>The Global Catalogue of Microorganisms (GCM) 10K type strain sequencing project: providing services to taxonomists for standard genome sequencing and annotation.</title>
        <authorList>
            <consortium name="The Broad Institute Genomics Platform"/>
            <consortium name="The Broad Institute Genome Sequencing Center for Infectious Disease"/>
            <person name="Wu L."/>
            <person name="Ma J."/>
        </authorList>
    </citation>
    <scope>NUCLEOTIDE SEQUENCE [LARGE SCALE GENOMIC DNA]</scope>
    <source>
        <strain evidence="3">CGMCC 4.5798</strain>
    </source>
</reference>